<gene>
    <name evidence="2" type="ORF">D5077_02435</name>
    <name evidence="1" type="ORF">DF213_14040</name>
</gene>
<sequence length="40" mass="4654">MTSSDQVWHDVANNIEVLSLPVSMMTRIKCIKRLRMQAIH</sequence>
<reference evidence="1 3" key="1">
    <citation type="submission" date="2018-05" db="EMBL/GenBank/DDBJ databases">
        <title>Genomic diversity of pathogens causing Blackleg of Potato in Pakistan.</title>
        <authorList>
            <person name="Sarfraz S."/>
            <person name="Riaz K."/>
            <person name="Oulghazi S."/>
            <person name="Cigna J."/>
            <person name="Sahi S.T."/>
            <person name="Khan S.H."/>
            <person name="Hameed A."/>
            <person name="Faure D."/>
        </authorList>
    </citation>
    <scope>NUCLEOTIDE SEQUENCE [LARGE SCALE GENOMIC DNA]</scope>
    <source>
        <strain evidence="1 3">SS70</strain>
    </source>
</reference>
<dbReference type="RefSeq" id="WP_109105197.1">
    <property type="nucleotide sequence ID" value="NZ_CP031560.1"/>
</dbReference>
<accession>A0AAX1C4C7</accession>
<keyword evidence="4" id="KW-1185">Reference proteome</keyword>
<evidence type="ECO:0000313" key="4">
    <source>
        <dbReference type="Proteomes" id="UP000266633"/>
    </source>
</evidence>
<dbReference type="AlphaFoldDB" id="A0AAX1C4C7"/>
<dbReference type="Proteomes" id="UP000266633">
    <property type="component" value="Unassembled WGS sequence"/>
</dbReference>
<organism evidence="1 3">
    <name type="scientific">Dickeya dianthicola</name>
    <dbReference type="NCBI Taxonomy" id="204039"/>
    <lineage>
        <taxon>Bacteria</taxon>
        <taxon>Pseudomonadati</taxon>
        <taxon>Pseudomonadota</taxon>
        <taxon>Gammaproteobacteria</taxon>
        <taxon>Enterobacterales</taxon>
        <taxon>Pectobacteriaceae</taxon>
        <taxon>Dickeya</taxon>
    </lineage>
</organism>
<dbReference type="Proteomes" id="UP000245055">
    <property type="component" value="Unassembled WGS sequence"/>
</dbReference>
<protein>
    <submittedName>
        <fullName evidence="1">Uncharacterized protein</fullName>
    </submittedName>
</protein>
<reference evidence="2 4" key="2">
    <citation type="submission" date="2018-09" db="EMBL/GenBank/DDBJ databases">
        <title>Phylogenetic diversity of Pectobacterium and Dickeya strains causing blackleg disease of potato in Morocco.</title>
        <authorList>
            <person name="Oulghazi S."/>
            <person name="Moumni M."/>
            <person name="Faure D."/>
        </authorList>
    </citation>
    <scope>NUCLEOTIDE SEQUENCE [LARGE SCALE GENOMIC DNA]</scope>
    <source>
        <strain evidence="2 4">S4.16.03.LID</strain>
    </source>
</reference>
<evidence type="ECO:0000313" key="1">
    <source>
        <dbReference type="EMBL" id="PWD71879.1"/>
    </source>
</evidence>
<proteinExistence type="predicted"/>
<evidence type="ECO:0000313" key="2">
    <source>
        <dbReference type="EMBL" id="RJL76046.1"/>
    </source>
</evidence>
<name>A0AAX1C4C7_9GAMM</name>
<dbReference type="GeneID" id="300272808"/>
<evidence type="ECO:0000313" key="3">
    <source>
        <dbReference type="Proteomes" id="UP000245055"/>
    </source>
</evidence>
<dbReference type="EMBL" id="QZDO01000006">
    <property type="protein sequence ID" value="RJL76046.1"/>
    <property type="molecule type" value="Genomic_DNA"/>
</dbReference>
<dbReference type="EMBL" id="QESZ01000020">
    <property type="protein sequence ID" value="PWD71879.1"/>
    <property type="molecule type" value="Genomic_DNA"/>
</dbReference>
<comment type="caution">
    <text evidence="1">The sequence shown here is derived from an EMBL/GenBank/DDBJ whole genome shotgun (WGS) entry which is preliminary data.</text>
</comment>